<evidence type="ECO:0000259" key="8">
    <source>
        <dbReference type="PROSITE" id="PS51202"/>
    </source>
</evidence>
<feature type="transmembrane region" description="Helical" evidence="7">
    <location>
        <begin position="529"/>
        <end position="547"/>
    </location>
</feature>
<keyword evidence="3 7" id="KW-0812">Transmembrane</keyword>
<dbReference type="Gene3D" id="3.30.70.1450">
    <property type="entry name" value="Regulator of K+ conductance, C-terminal domain"/>
    <property type="match status" value="2"/>
</dbReference>
<feature type="transmembrane region" description="Helical" evidence="7">
    <location>
        <begin position="502"/>
        <end position="523"/>
    </location>
</feature>
<feature type="transmembrane region" description="Helical" evidence="7">
    <location>
        <begin position="5"/>
        <end position="21"/>
    </location>
</feature>
<name>A0A094J5Y2_9GAMM</name>
<dbReference type="InterPro" id="IPR036721">
    <property type="entry name" value="RCK_C_sf"/>
</dbReference>
<dbReference type="PANTHER" id="PTHR43652:SF2">
    <property type="entry name" value="BASIC AMINO ACID ANTIPORTER YFCC-RELATED"/>
    <property type="match status" value="1"/>
</dbReference>
<feature type="transmembrane region" description="Helical" evidence="7">
    <location>
        <begin position="179"/>
        <end position="199"/>
    </location>
</feature>
<evidence type="ECO:0000256" key="5">
    <source>
        <dbReference type="ARBA" id="ARBA00022989"/>
    </source>
</evidence>
<accession>A0A094J5Y2</accession>
<evidence type="ECO:0000256" key="3">
    <source>
        <dbReference type="ARBA" id="ARBA00022692"/>
    </source>
</evidence>
<keyword evidence="4" id="KW-0677">Repeat</keyword>
<keyword evidence="6 7" id="KW-0472">Membrane</keyword>
<feature type="transmembrane region" description="Helical" evidence="7">
    <location>
        <begin position="398"/>
        <end position="415"/>
    </location>
</feature>
<evidence type="ECO:0000256" key="2">
    <source>
        <dbReference type="ARBA" id="ARBA00022448"/>
    </source>
</evidence>
<dbReference type="InterPro" id="IPR006037">
    <property type="entry name" value="RCK_C"/>
</dbReference>
<dbReference type="PROSITE" id="PS51202">
    <property type="entry name" value="RCK_C"/>
    <property type="match status" value="2"/>
</dbReference>
<dbReference type="eggNOG" id="COG0471">
    <property type="taxonomic scope" value="Bacteria"/>
</dbReference>
<keyword evidence="5 7" id="KW-1133">Transmembrane helix</keyword>
<feature type="transmembrane region" description="Helical" evidence="7">
    <location>
        <begin position="50"/>
        <end position="70"/>
    </location>
</feature>
<reference evidence="9 10" key="1">
    <citation type="submission" date="2014-06" db="EMBL/GenBank/DDBJ databases">
        <title>Draft genome sequence of Idiomarina sp. MCCC 1A10513.</title>
        <authorList>
            <person name="Du J."/>
            <person name="Lai Q."/>
            <person name="Shao Z."/>
        </authorList>
    </citation>
    <scope>NUCLEOTIDE SEQUENCE [LARGE SCALE GENOMIC DNA]</scope>
    <source>
        <strain evidence="9 10">MCCC 1A10513</strain>
    </source>
</reference>
<comment type="caution">
    <text evidence="9">The sequence shown here is derived from an EMBL/GenBank/DDBJ whole genome shotgun (WGS) entry which is preliminary data.</text>
</comment>
<dbReference type="GO" id="GO:0006813">
    <property type="term" value="P:potassium ion transport"/>
    <property type="evidence" value="ECO:0007669"/>
    <property type="project" value="InterPro"/>
</dbReference>
<organism evidence="9 10">
    <name type="scientific">Pseudidiomarina atlantica</name>
    <dbReference type="NCBI Taxonomy" id="1517416"/>
    <lineage>
        <taxon>Bacteria</taxon>
        <taxon>Pseudomonadati</taxon>
        <taxon>Pseudomonadota</taxon>
        <taxon>Gammaproteobacteria</taxon>
        <taxon>Alteromonadales</taxon>
        <taxon>Idiomarinaceae</taxon>
        <taxon>Pseudidiomarina</taxon>
    </lineage>
</organism>
<dbReference type="STRING" id="1517416.IDAT_12005"/>
<evidence type="ECO:0000313" key="9">
    <source>
        <dbReference type="EMBL" id="KFZ27986.1"/>
    </source>
</evidence>
<gene>
    <name evidence="9" type="ORF">IDAT_12005</name>
</gene>
<feature type="transmembrane region" description="Helical" evidence="7">
    <location>
        <begin position="421"/>
        <end position="438"/>
    </location>
</feature>
<dbReference type="RefSeq" id="WP_034733947.1">
    <property type="nucleotide sequence ID" value="NZ_JPIN01000013.1"/>
</dbReference>
<evidence type="ECO:0000313" key="10">
    <source>
        <dbReference type="Proteomes" id="UP000053718"/>
    </source>
</evidence>
<dbReference type="eggNOG" id="COG0490">
    <property type="taxonomic scope" value="Bacteria"/>
</dbReference>
<feature type="domain" description="RCK C-terminal" evidence="8">
    <location>
        <begin position="298"/>
        <end position="383"/>
    </location>
</feature>
<feature type="transmembrane region" description="Helical" evidence="7">
    <location>
        <begin position="475"/>
        <end position="495"/>
    </location>
</feature>
<dbReference type="Pfam" id="PF02080">
    <property type="entry name" value="TrkA_C"/>
    <property type="match status" value="2"/>
</dbReference>
<dbReference type="SUPFAM" id="SSF116726">
    <property type="entry name" value="TrkA C-terminal domain-like"/>
    <property type="match status" value="2"/>
</dbReference>
<proteinExistence type="predicted"/>
<dbReference type="PANTHER" id="PTHR43652">
    <property type="entry name" value="BASIC AMINO ACID ANTIPORTER YFCC-RELATED"/>
    <property type="match status" value="1"/>
</dbReference>
<feature type="transmembrane region" description="Helical" evidence="7">
    <location>
        <begin position="27"/>
        <end position="43"/>
    </location>
</feature>
<dbReference type="GO" id="GO:0008324">
    <property type="term" value="F:monoatomic cation transmembrane transporter activity"/>
    <property type="evidence" value="ECO:0007669"/>
    <property type="project" value="InterPro"/>
</dbReference>
<dbReference type="AlphaFoldDB" id="A0A094J5Y2"/>
<feature type="transmembrane region" description="Helical" evidence="7">
    <location>
        <begin position="90"/>
        <end position="121"/>
    </location>
</feature>
<dbReference type="InterPro" id="IPR004680">
    <property type="entry name" value="Cit_transptr-like_dom"/>
</dbReference>
<evidence type="ECO:0000256" key="7">
    <source>
        <dbReference type="SAM" id="Phobius"/>
    </source>
</evidence>
<keyword evidence="10" id="KW-1185">Reference proteome</keyword>
<comment type="subcellular location">
    <subcellularLocation>
        <location evidence="1">Membrane</location>
        <topology evidence="1">Multi-pass membrane protein</topology>
    </subcellularLocation>
</comment>
<keyword evidence="2" id="KW-0813">Transport</keyword>
<evidence type="ECO:0000256" key="6">
    <source>
        <dbReference type="ARBA" id="ARBA00023136"/>
    </source>
</evidence>
<dbReference type="Pfam" id="PF03600">
    <property type="entry name" value="CitMHS"/>
    <property type="match status" value="1"/>
</dbReference>
<dbReference type="Proteomes" id="UP000053718">
    <property type="component" value="Unassembled WGS sequence"/>
</dbReference>
<dbReference type="InterPro" id="IPR051679">
    <property type="entry name" value="DASS-Related_Transporters"/>
</dbReference>
<dbReference type="OrthoDB" id="9809303at2"/>
<dbReference type="EMBL" id="JPIN01000013">
    <property type="protein sequence ID" value="KFZ27986.1"/>
    <property type="molecule type" value="Genomic_DNA"/>
</dbReference>
<feature type="transmembrane region" description="Helical" evidence="7">
    <location>
        <begin position="445"/>
        <end position="463"/>
    </location>
</feature>
<evidence type="ECO:0000256" key="4">
    <source>
        <dbReference type="ARBA" id="ARBA00022737"/>
    </source>
</evidence>
<feature type="domain" description="RCK C-terminal" evidence="8">
    <location>
        <begin position="205"/>
        <end position="290"/>
    </location>
</feature>
<evidence type="ECO:0000256" key="1">
    <source>
        <dbReference type="ARBA" id="ARBA00004141"/>
    </source>
</evidence>
<sequence length="592" mass="63729">MADQVWIGIILIAALALFVYDRWRYDFVAMGALFAAYIVGLIPRNEVFSGFGNAAVITVAAVLVISHALWRSGVVDSMASSVKQVGDRVWLQMIVLTGLTTFVSAFISNTGAMAIMIPVALQLSRNGAGHASLMLMPMAFGSLLGGTITMIGTPPNIIISDIRAAHDADPFGIFDFTPVGLSLAVAGLVMMWVTAHWLVPRSKSRDTSNSPYDVSAYLTELYLPENAALIGHTLFEFESKIKENFAVVALKRGKQLITAPPRYQRLKAEDVLIIEADAETLQQILDITKFELNAEEQLDTRFLVSDEIKVIEGIVGHDSRLIGRSAADLRIRHRFGVNVLAVAREGQPLKPSLSDVRFKPGDVLLLQGDAEVLDDVFKRFGCFPLAQRSLRLGSKRKLLVPLGIFAGAVLASAFGLLSVPVAFSMAAGLMVLANVIPIRELYEHIEWPIIVLLAATIPLGGAMERSGAADTLATGVLWISMSSPDVVALVILLVATMLLSNIINNAAAAVLMAPIGISLASSLEASMDPFLMAVAVGAALPFLTPIGHQSNILVMGPGGYRFKDYWRLGLPLSIAMVIVATVMITLTWPMRG</sequence>
<feature type="transmembrane region" description="Helical" evidence="7">
    <location>
        <begin position="133"/>
        <end position="159"/>
    </location>
</feature>
<protein>
    <submittedName>
        <fullName evidence="9">Potassium transporter TrkA</fullName>
    </submittedName>
</protein>
<feature type="transmembrane region" description="Helical" evidence="7">
    <location>
        <begin position="568"/>
        <end position="588"/>
    </location>
</feature>
<dbReference type="GO" id="GO:0005886">
    <property type="term" value="C:plasma membrane"/>
    <property type="evidence" value="ECO:0007669"/>
    <property type="project" value="TreeGrafter"/>
</dbReference>